<dbReference type="SUPFAM" id="SSF51735">
    <property type="entry name" value="NAD(P)-binding Rossmann-fold domains"/>
    <property type="match status" value="1"/>
</dbReference>
<dbReference type="KEGG" id="soy:115875155"/>
<evidence type="ECO:0000256" key="1">
    <source>
        <dbReference type="ARBA" id="ARBA00004173"/>
    </source>
</evidence>
<keyword evidence="3" id="KW-0560">Oxidoreductase</keyword>
<dbReference type="InterPro" id="IPR002347">
    <property type="entry name" value="SDR_fam"/>
</dbReference>
<dbReference type="PANTHER" id="PTHR44889:SF1">
    <property type="entry name" value="INACTIVE HYDROXYSTEROID DEHYDROGENASE-LIKE PROTEIN 1"/>
    <property type="match status" value="1"/>
</dbReference>
<evidence type="ECO:0000256" key="2">
    <source>
        <dbReference type="ARBA" id="ARBA00022857"/>
    </source>
</evidence>
<gene>
    <name evidence="8" type="primary">LOC115875155</name>
</gene>
<dbReference type="Proteomes" id="UP000504635">
    <property type="component" value="Unplaced"/>
</dbReference>
<keyword evidence="2" id="KW-0521">NADP</keyword>
<dbReference type="AlphaFoldDB" id="A0A6J2X668"/>
<dbReference type="Gene3D" id="3.40.50.720">
    <property type="entry name" value="NAD(P)-binding Rossmann-like Domain"/>
    <property type="match status" value="1"/>
</dbReference>
<keyword evidence="4" id="KW-0496">Mitochondrion</keyword>
<dbReference type="PRINTS" id="PR00081">
    <property type="entry name" value="GDHRDH"/>
</dbReference>
<dbReference type="GO" id="GO:0016491">
    <property type="term" value="F:oxidoreductase activity"/>
    <property type="evidence" value="ECO:0007669"/>
    <property type="project" value="UniProtKB-KW"/>
</dbReference>
<dbReference type="PANTHER" id="PTHR44889">
    <property type="entry name" value="INACTIVE HYDROXYSTEROID DEHYDROGENASE-LIKE PROTEIN 1"/>
    <property type="match status" value="1"/>
</dbReference>
<dbReference type="PIRSF" id="PIRSF000126">
    <property type="entry name" value="11-beta-HSD1"/>
    <property type="match status" value="1"/>
</dbReference>
<dbReference type="FunCoup" id="A0A6J2X668">
    <property type="interactions" value="873"/>
</dbReference>
<evidence type="ECO:0000313" key="8">
    <source>
        <dbReference type="RefSeq" id="XP_030746404.1"/>
    </source>
</evidence>
<evidence type="ECO:0000256" key="5">
    <source>
        <dbReference type="ARBA" id="ARBA00038261"/>
    </source>
</evidence>
<feature type="transmembrane region" description="Helical" evidence="6">
    <location>
        <begin position="7"/>
        <end position="29"/>
    </location>
</feature>
<dbReference type="InterPro" id="IPR020904">
    <property type="entry name" value="Sc_DH/Rdtase_CS"/>
</dbReference>
<dbReference type="GO" id="GO:0005739">
    <property type="term" value="C:mitochondrion"/>
    <property type="evidence" value="ECO:0007669"/>
    <property type="project" value="UniProtKB-SubCell"/>
</dbReference>
<dbReference type="InParanoid" id="A0A6J2X668"/>
<dbReference type="CDD" id="cd05356">
    <property type="entry name" value="17beta-HSD1_like_SDR_c"/>
    <property type="match status" value="1"/>
</dbReference>
<sequence>MINIISYLLIILGLLVVLYYALDIAWNLLKLVRAYLAPLFLPSEEKSLVHKYGSWALITGSTDGIGKAYATELAKRGINIVLVSRNIDKLQKTQKEIEANYSVKTKIIQADFSLGKKAVDIVKEEIGEIPIGILVNNVGKQYEYPMYLGEVPEEELWDIIKINVGAVTLLCKMFVENMRIRGKGAIVNVSSGSELQPLPLMTVYAATKTYVKNFTQALQYEYASKGLTIQHLAPMFVATKMNHFSDRIHKKSLFVPDAESYAKYAVSTLGVLDDSSGYWTHGIQTFFTKLPPEWIRMYIGGYLNQLFREDYLRNLKS</sequence>
<reference evidence="8" key="1">
    <citation type="submission" date="2025-08" db="UniProtKB">
        <authorList>
            <consortium name="RefSeq"/>
        </authorList>
    </citation>
    <scope>IDENTIFICATION</scope>
    <source>
        <tissue evidence="8">Gonads</tissue>
    </source>
</reference>
<dbReference type="InterPro" id="IPR052149">
    <property type="entry name" value="17-beta-HSD3-like"/>
</dbReference>
<dbReference type="InterPro" id="IPR036291">
    <property type="entry name" value="NAD(P)-bd_dom_sf"/>
</dbReference>
<dbReference type="GeneID" id="115875155"/>
<evidence type="ECO:0000313" key="7">
    <source>
        <dbReference type="Proteomes" id="UP000504635"/>
    </source>
</evidence>
<keyword evidence="6" id="KW-0472">Membrane</keyword>
<dbReference type="FunFam" id="3.40.50.720:FF:000137">
    <property type="entry name" value="Hydroxysteroid (17-beta) dehydrogenase 3"/>
    <property type="match status" value="1"/>
</dbReference>
<proteinExistence type="inferred from homology"/>
<evidence type="ECO:0000256" key="4">
    <source>
        <dbReference type="ARBA" id="ARBA00023128"/>
    </source>
</evidence>
<evidence type="ECO:0000256" key="3">
    <source>
        <dbReference type="ARBA" id="ARBA00023002"/>
    </source>
</evidence>
<dbReference type="PROSITE" id="PS00061">
    <property type="entry name" value="ADH_SHORT"/>
    <property type="match status" value="1"/>
</dbReference>
<keyword evidence="6" id="KW-0812">Transmembrane</keyword>
<protein>
    <submittedName>
        <fullName evidence="8">Inactive hydroxysteroid dehydrogenase-like protein 1</fullName>
    </submittedName>
</protein>
<accession>A0A6J2X668</accession>
<comment type="subcellular location">
    <subcellularLocation>
        <location evidence="1">Mitochondrion</location>
    </subcellularLocation>
</comment>
<keyword evidence="6" id="KW-1133">Transmembrane helix</keyword>
<dbReference type="PRINTS" id="PR00080">
    <property type="entry name" value="SDRFAMILY"/>
</dbReference>
<dbReference type="RefSeq" id="XP_030746404.1">
    <property type="nucleotide sequence ID" value="XM_030890544.1"/>
</dbReference>
<name>A0A6J2X668_SITOR</name>
<dbReference type="Pfam" id="PF00106">
    <property type="entry name" value="adh_short"/>
    <property type="match status" value="1"/>
</dbReference>
<evidence type="ECO:0000256" key="6">
    <source>
        <dbReference type="SAM" id="Phobius"/>
    </source>
</evidence>
<organism evidence="7 8">
    <name type="scientific">Sitophilus oryzae</name>
    <name type="common">Rice weevil</name>
    <name type="synonym">Curculio oryzae</name>
    <dbReference type="NCBI Taxonomy" id="7048"/>
    <lineage>
        <taxon>Eukaryota</taxon>
        <taxon>Metazoa</taxon>
        <taxon>Ecdysozoa</taxon>
        <taxon>Arthropoda</taxon>
        <taxon>Hexapoda</taxon>
        <taxon>Insecta</taxon>
        <taxon>Pterygota</taxon>
        <taxon>Neoptera</taxon>
        <taxon>Endopterygota</taxon>
        <taxon>Coleoptera</taxon>
        <taxon>Polyphaga</taxon>
        <taxon>Cucujiformia</taxon>
        <taxon>Curculionidae</taxon>
        <taxon>Dryophthorinae</taxon>
        <taxon>Sitophilus</taxon>
    </lineage>
</organism>
<dbReference type="OrthoDB" id="5545019at2759"/>
<comment type="similarity">
    <text evidence="5">Belongs to the short-chain dehydrogenases/reductases (SDR) family. 17-beta-HSD 3 subfamily.</text>
</comment>
<keyword evidence="7" id="KW-1185">Reference proteome</keyword>